<dbReference type="EMBL" id="JAGETX010000001">
    <property type="protein sequence ID" value="MBO3269776.1"/>
    <property type="molecule type" value="Genomic_DNA"/>
</dbReference>
<protein>
    <submittedName>
        <fullName evidence="2">Uncharacterized protein</fullName>
    </submittedName>
</protein>
<comment type="caution">
    <text evidence="2">The sequence shown here is derived from an EMBL/GenBank/DDBJ whole genome shotgun (WGS) entry which is preliminary data.</text>
</comment>
<organism evidence="2 3">
    <name type="scientific">Hymenobacter defluvii</name>
    <dbReference type="NCBI Taxonomy" id="2054411"/>
    <lineage>
        <taxon>Bacteria</taxon>
        <taxon>Pseudomonadati</taxon>
        <taxon>Bacteroidota</taxon>
        <taxon>Cytophagia</taxon>
        <taxon>Cytophagales</taxon>
        <taxon>Hymenobacteraceae</taxon>
        <taxon>Hymenobacter</taxon>
    </lineage>
</organism>
<evidence type="ECO:0000313" key="3">
    <source>
        <dbReference type="Proteomes" id="UP000670527"/>
    </source>
</evidence>
<dbReference type="Proteomes" id="UP000670527">
    <property type="component" value="Unassembled WGS sequence"/>
</dbReference>
<evidence type="ECO:0000256" key="1">
    <source>
        <dbReference type="SAM" id="MobiDB-lite"/>
    </source>
</evidence>
<evidence type="ECO:0000313" key="2">
    <source>
        <dbReference type="EMBL" id="MBO3269776.1"/>
    </source>
</evidence>
<feature type="compositionally biased region" description="Pro residues" evidence="1">
    <location>
        <begin position="118"/>
        <end position="127"/>
    </location>
</feature>
<proteinExistence type="predicted"/>
<keyword evidence="3" id="KW-1185">Reference proteome</keyword>
<sequence length="262" mass="27696">MNHDAALAFYQQFYADLTLYVVPEVGEEKAAPIATAAAPQPAQAPTPAPAALVPPTPLAATPVPPPATPLVAAPTPPVSRPAASVPPVTPLISRPPVTVPSSAPTPPPAPPVTRIAPPAAPAPPQRTAPPLTQTPFSTLGSNARGIVILVRLDAVKFQRLPRHVFLNNVLKAIGQIVEDTVLINVESHLPVALSTLRTKLEAKQIIGFGKNLLDVAVHKTQLYEPVILVGDAAYLPAAELDVIEEDQGRKKLLWNAMKRMFL</sequence>
<gene>
    <name evidence="2" type="ORF">J4D97_03865</name>
</gene>
<accession>A0ABS3T808</accession>
<reference evidence="2 3" key="1">
    <citation type="submission" date="2021-03" db="EMBL/GenBank/DDBJ databases">
        <authorList>
            <person name="Kim M.K."/>
        </authorList>
    </citation>
    <scope>NUCLEOTIDE SEQUENCE [LARGE SCALE GENOMIC DNA]</scope>
    <source>
        <strain evidence="2 3">BT507</strain>
    </source>
</reference>
<dbReference type="RefSeq" id="WP_208306419.1">
    <property type="nucleotide sequence ID" value="NZ_JAGETX010000001.1"/>
</dbReference>
<name>A0ABS3T808_9BACT</name>
<feature type="region of interest" description="Disordered" evidence="1">
    <location>
        <begin position="95"/>
        <end position="136"/>
    </location>
</feature>